<evidence type="ECO:0000256" key="5">
    <source>
        <dbReference type="ARBA" id="ARBA00038440"/>
    </source>
</evidence>
<keyword evidence="4" id="KW-0658">Purine biosynthesis</keyword>
<evidence type="ECO:0000313" key="10">
    <source>
        <dbReference type="EMBL" id="CAB4343375.1"/>
    </source>
</evidence>
<dbReference type="HAMAP" id="MF_01930">
    <property type="entry name" value="PurN"/>
    <property type="match status" value="1"/>
</dbReference>
<organism evidence="10">
    <name type="scientific">freshwater metagenome</name>
    <dbReference type="NCBI Taxonomy" id="449393"/>
    <lineage>
        <taxon>unclassified sequences</taxon>
        <taxon>metagenomes</taxon>
        <taxon>ecological metagenomes</taxon>
    </lineage>
</organism>
<protein>
    <recommendedName>
        <fullName evidence="2">phosphoribosylglycinamide formyltransferase 1</fullName>
        <ecNumber evidence="2">2.1.2.2</ecNumber>
    </recommendedName>
    <alternativeName>
        <fullName evidence="7">5'-phosphoribosylglycinamide transformylase</fullName>
    </alternativeName>
    <alternativeName>
        <fullName evidence="6">GAR transformylase</fullName>
    </alternativeName>
</protein>
<evidence type="ECO:0000256" key="2">
    <source>
        <dbReference type="ARBA" id="ARBA00012254"/>
    </source>
</evidence>
<proteinExistence type="inferred from homology"/>
<evidence type="ECO:0000256" key="8">
    <source>
        <dbReference type="ARBA" id="ARBA00047664"/>
    </source>
</evidence>
<name>A0A6J5ZM49_9ZZZZ</name>
<dbReference type="InterPro" id="IPR001555">
    <property type="entry name" value="GART_AS"/>
</dbReference>
<dbReference type="GO" id="GO:0004644">
    <property type="term" value="F:phosphoribosylglycinamide formyltransferase activity"/>
    <property type="evidence" value="ECO:0007669"/>
    <property type="project" value="UniProtKB-EC"/>
</dbReference>
<reference evidence="10" key="1">
    <citation type="submission" date="2020-05" db="EMBL/GenBank/DDBJ databases">
        <authorList>
            <person name="Chiriac C."/>
            <person name="Salcher M."/>
            <person name="Ghai R."/>
            <person name="Kavagutti S V."/>
        </authorList>
    </citation>
    <scope>NUCLEOTIDE SEQUENCE</scope>
</reference>
<evidence type="ECO:0000256" key="4">
    <source>
        <dbReference type="ARBA" id="ARBA00022755"/>
    </source>
</evidence>
<dbReference type="AlphaFoldDB" id="A0A6J5ZM49"/>
<evidence type="ECO:0000256" key="3">
    <source>
        <dbReference type="ARBA" id="ARBA00022679"/>
    </source>
</evidence>
<gene>
    <name evidence="10" type="ORF">UFOPK3547_00795</name>
</gene>
<dbReference type="Pfam" id="PF00551">
    <property type="entry name" value="Formyl_trans_N"/>
    <property type="match status" value="1"/>
</dbReference>
<sequence length="201" mass="21658">MKIAVLVSGRGSNLQALIKNLHGFDVEIVAVASDNDDAPALRHARTANIPTGTFIAESFDDRTARDLAIADWLDENGVELVVLAGYMALLSGPFIERFRDRIVNVHPSLLPSFPGTRAVEQAVAAGVKVFGVTVHLVDEGIDSGPILLQRAVQLDGYSDPTEVHQILQTIEHELLPEGVRLMASGAVTRDPGNPQRLIIGR</sequence>
<dbReference type="NCBIfam" id="TIGR00639">
    <property type="entry name" value="PurN"/>
    <property type="match status" value="1"/>
</dbReference>
<dbReference type="Gene3D" id="3.40.50.170">
    <property type="entry name" value="Formyl transferase, N-terminal domain"/>
    <property type="match status" value="1"/>
</dbReference>
<dbReference type="GO" id="GO:0005829">
    <property type="term" value="C:cytosol"/>
    <property type="evidence" value="ECO:0007669"/>
    <property type="project" value="TreeGrafter"/>
</dbReference>
<dbReference type="SUPFAM" id="SSF53328">
    <property type="entry name" value="Formyltransferase"/>
    <property type="match status" value="1"/>
</dbReference>
<accession>A0A6J5ZM49</accession>
<comment type="similarity">
    <text evidence="5">Belongs to the GART family.</text>
</comment>
<dbReference type="InterPro" id="IPR002376">
    <property type="entry name" value="Formyl_transf_N"/>
</dbReference>
<evidence type="ECO:0000256" key="7">
    <source>
        <dbReference type="ARBA" id="ARBA00041682"/>
    </source>
</evidence>
<comment type="pathway">
    <text evidence="1">Purine metabolism; IMP biosynthesis via de novo pathway; N(2)-formyl-N(1)-(5-phospho-D-ribosyl)glycinamide from N(1)-(5-phospho-D-ribosyl)glycinamide (10-formyl THF route): step 1/1.</text>
</comment>
<dbReference type="PROSITE" id="PS00373">
    <property type="entry name" value="GART"/>
    <property type="match status" value="1"/>
</dbReference>
<dbReference type="EMBL" id="CAESAN010000056">
    <property type="protein sequence ID" value="CAB4343375.1"/>
    <property type="molecule type" value="Genomic_DNA"/>
</dbReference>
<evidence type="ECO:0000256" key="1">
    <source>
        <dbReference type="ARBA" id="ARBA00005054"/>
    </source>
</evidence>
<dbReference type="InterPro" id="IPR036477">
    <property type="entry name" value="Formyl_transf_N_sf"/>
</dbReference>
<keyword evidence="3" id="KW-0808">Transferase</keyword>
<evidence type="ECO:0000256" key="6">
    <source>
        <dbReference type="ARBA" id="ARBA00041324"/>
    </source>
</evidence>
<feature type="domain" description="Formyl transferase N-terminal" evidence="9">
    <location>
        <begin position="1"/>
        <end position="177"/>
    </location>
</feature>
<dbReference type="EC" id="2.1.2.2" evidence="2"/>
<dbReference type="UniPathway" id="UPA00074">
    <property type="reaction ID" value="UER00126"/>
</dbReference>
<dbReference type="PANTHER" id="PTHR43369">
    <property type="entry name" value="PHOSPHORIBOSYLGLYCINAMIDE FORMYLTRANSFERASE"/>
    <property type="match status" value="1"/>
</dbReference>
<dbReference type="InterPro" id="IPR004607">
    <property type="entry name" value="GART"/>
</dbReference>
<dbReference type="PANTHER" id="PTHR43369:SF2">
    <property type="entry name" value="PHOSPHORIBOSYLGLYCINAMIDE FORMYLTRANSFERASE"/>
    <property type="match status" value="1"/>
</dbReference>
<comment type="catalytic activity">
    <reaction evidence="8">
        <text>N(1)-(5-phospho-beta-D-ribosyl)glycinamide + (6R)-10-formyltetrahydrofolate = N(2)-formyl-N(1)-(5-phospho-beta-D-ribosyl)glycinamide + (6S)-5,6,7,8-tetrahydrofolate + H(+)</text>
        <dbReference type="Rhea" id="RHEA:15053"/>
        <dbReference type="ChEBI" id="CHEBI:15378"/>
        <dbReference type="ChEBI" id="CHEBI:57453"/>
        <dbReference type="ChEBI" id="CHEBI:143788"/>
        <dbReference type="ChEBI" id="CHEBI:147286"/>
        <dbReference type="ChEBI" id="CHEBI:195366"/>
        <dbReference type="EC" id="2.1.2.2"/>
    </reaction>
</comment>
<dbReference type="GO" id="GO:0006189">
    <property type="term" value="P:'de novo' IMP biosynthetic process"/>
    <property type="evidence" value="ECO:0007669"/>
    <property type="project" value="UniProtKB-UniPathway"/>
</dbReference>
<evidence type="ECO:0000259" key="9">
    <source>
        <dbReference type="Pfam" id="PF00551"/>
    </source>
</evidence>
<dbReference type="CDD" id="cd08645">
    <property type="entry name" value="FMT_core_GART"/>
    <property type="match status" value="1"/>
</dbReference>